<evidence type="ECO:0000313" key="2">
    <source>
        <dbReference type="Proteomes" id="UP000198648"/>
    </source>
</evidence>
<dbReference type="Proteomes" id="UP000198648">
    <property type="component" value="Unassembled WGS sequence"/>
</dbReference>
<dbReference type="STRING" id="1299341.SAMN05444005_101830"/>
<proteinExistence type="predicted"/>
<gene>
    <name evidence="1" type="ORF">SAMN05444005_101830</name>
</gene>
<dbReference type="OrthoDB" id="1489185at2"/>
<evidence type="ECO:0000313" key="1">
    <source>
        <dbReference type="EMBL" id="SEP66381.1"/>
    </source>
</evidence>
<sequence>MKTLKFNIFIFFFSFSLTQSQTVNTGIFNISPQTVVSTVQELNNTASGDFINDGDLYVYSHYNNDGLVSFTSGSTTGITRMKGFNFQNLSGSIPMEWFDAEFNNINIQPAFHLSNQVNIFGQVAFLQGIVNDDNYGGLLVFEDNATHTNVSNVSHVDGYVEKKGNDAFVYPIGDNNLFRYAEISAPDNLNASFTGKYYYENSNIGYPHANRAGVIAFINNTEYWTVEKTEGTSDVFLTLSWNETTTPTEIYAAPYEEIHIVRWDADQQLWVDEGGVANASNKEVTTIVNPLTEYGVFTLARVKTDKILNCAGRGIVIYNAVSPDYDGLNDYFIIDGIQDCPDNEVEIYNRWGVKVFQTNSYDTNGNVFNGFSKGRVTIVPNEKLPSGTYFYILKFKYNEQMTKTSGYLYLNQE</sequence>
<dbReference type="AlphaFoldDB" id="A0A1H8ZQ28"/>
<name>A0A1H8ZQ28_9FLAO</name>
<dbReference type="Pfam" id="PF13585">
    <property type="entry name" value="CHU_C"/>
    <property type="match status" value="1"/>
</dbReference>
<dbReference type="RefSeq" id="WP_091465472.1">
    <property type="nucleotide sequence ID" value="NZ_FOEI01000001.1"/>
</dbReference>
<dbReference type="EMBL" id="FOEI01000001">
    <property type="protein sequence ID" value="SEP66381.1"/>
    <property type="molecule type" value="Genomic_DNA"/>
</dbReference>
<reference evidence="1 2" key="1">
    <citation type="submission" date="2016-10" db="EMBL/GenBank/DDBJ databases">
        <authorList>
            <person name="de Groot N.N."/>
        </authorList>
    </citation>
    <scope>NUCLEOTIDE SEQUENCE [LARGE SCALE GENOMIC DNA]</scope>
    <source>
        <strain evidence="1 2">DSM 27078</strain>
    </source>
</reference>
<protein>
    <submittedName>
        <fullName evidence="1">Gliding motility-associated C-terminal domain-containing protein</fullName>
    </submittedName>
</protein>
<accession>A0A1H8ZQ28</accession>
<keyword evidence="2" id="KW-1185">Reference proteome</keyword>
<organism evidence="1 2">
    <name type="scientific">Flavobacterium urocaniciphilum</name>
    <dbReference type="NCBI Taxonomy" id="1299341"/>
    <lineage>
        <taxon>Bacteria</taxon>
        <taxon>Pseudomonadati</taxon>
        <taxon>Bacteroidota</taxon>
        <taxon>Flavobacteriia</taxon>
        <taxon>Flavobacteriales</taxon>
        <taxon>Flavobacteriaceae</taxon>
        <taxon>Flavobacterium</taxon>
    </lineage>
</organism>